<comment type="caution">
    <text evidence="1">The sequence shown here is derived from an EMBL/GenBank/DDBJ whole genome shotgun (WGS) entry which is preliminary data.</text>
</comment>
<reference evidence="1 2" key="1">
    <citation type="submission" date="2019-05" db="EMBL/GenBank/DDBJ databases">
        <authorList>
            <person name="Farhan Ul Haque M."/>
        </authorList>
    </citation>
    <scope>NUCLEOTIDE SEQUENCE [LARGE SCALE GENOMIC DNA]</scope>
    <source>
        <strain evidence="1">2</strain>
    </source>
</reference>
<proteinExistence type="predicted"/>
<sequence length="73" mass="8190">MRIPRHMVDFPASEVRVFRFPKGPLSLGDQPAAARVGAFELAIRILTGTFNQCIVNPFWARQTTSGDVLTLFR</sequence>
<evidence type="ECO:0000313" key="1">
    <source>
        <dbReference type="EMBL" id="VTZ51136.1"/>
    </source>
</evidence>
<accession>A0A8B6M8D8</accession>
<name>A0A8B6M8D8_METTU</name>
<gene>
    <name evidence="1" type="ORF">MPC4_310011</name>
</gene>
<dbReference type="EMBL" id="CABFMQ020000089">
    <property type="protein sequence ID" value="VTZ51136.1"/>
    <property type="molecule type" value="Genomic_DNA"/>
</dbReference>
<protein>
    <submittedName>
        <fullName evidence="1">Uncharacterized protein</fullName>
    </submittedName>
</protein>
<keyword evidence="2" id="KW-1185">Reference proteome</keyword>
<evidence type="ECO:0000313" key="2">
    <source>
        <dbReference type="Proteomes" id="UP000485880"/>
    </source>
</evidence>
<dbReference type="AlphaFoldDB" id="A0A8B6M8D8"/>
<organism evidence="1 2">
    <name type="scientific">Methylocella tundrae</name>
    <dbReference type="NCBI Taxonomy" id="227605"/>
    <lineage>
        <taxon>Bacteria</taxon>
        <taxon>Pseudomonadati</taxon>
        <taxon>Pseudomonadota</taxon>
        <taxon>Alphaproteobacteria</taxon>
        <taxon>Hyphomicrobiales</taxon>
        <taxon>Beijerinckiaceae</taxon>
        <taxon>Methylocella</taxon>
    </lineage>
</organism>
<dbReference type="Proteomes" id="UP000485880">
    <property type="component" value="Unassembled WGS sequence"/>
</dbReference>